<dbReference type="EMBL" id="REGN01003636">
    <property type="protein sequence ID" value="RNA21607.1"/>
    <property type="molecule type" value="Genomic_DNA"/>
</dbReference>
<dbReference type="AlphaFoldDB" id="A0A3M7RDM4"/>
<keyword evidence="2" id="KW-1185">Reference proteome</keyword>
<organism evidence="1 2">
    <name type="scientific">Brachionus plicatilis</name>
    <name type="common">Marine rotifer</name>
    <name type="synonym">Brachionus muelleri</name>
    <dbReference type="NCBI Taxonomy" id="10195"/>
    <lineage>
        <taxon>Eukaryota</taxon>
        <taxon>Metazoa</taxon>
        <taxon>Spiralia</taxon>
        <taxon>Gnathifera</taxon>
        <taxon>Rotifera</taxon>
        <taxon>Eurotatoria</taxon>
        <taxon>Monogononta</taxon>
        <taxon>Pseudotrocha</taxon>
        <taxon>Ploima</taxon>
        <taxon>Brachionidae</taxon>
        <taxon>Brachionus</taxon>
    </lineage>
</organism>
<protein>
    <submittedName>
        <fullName evidence="1">Uncharacterized protein</fullName>
    </submittedName>
</protein>
<accession>A0A3M7RDM4</accession>
<dbReference type="Proteomes" id="UP000276133">
    <property type="component" value="Unassembled WGS sequence"/>
</dbReference>
<gene>
    <name evidence="1" type="ORF">BpHYR1_049397</name>
</gene>
<evidence type="ECO:0000313" key="1">
    <source>
        <dbReference type="EMBL" id="RNA21607.1"/>
    </source>
</evidence>
<reference evidence="1 2" key="1">
    <citation type="journal article" date="2018" name="Sci. Rep.">
        <title>Genomic signatures of local adaptation to the degree of environmental predictability in rotifers.</title>
        <authorList>
            <person name="Franch-Gras L."/>
            <person name="Hahn C."/>
            <person name="Garcia-Roger E.M."/>
            <person name="Carmona M.J."/>
            <person name="Serra M."/>
            <person name="Gomez A."/>
        </authorList>
    </citation>
    <scope>NUCLEOTIDE SEQUENCE [LARGE SCALE GENOMIC DNA]</scope>
    <source>
        <strain evidence="1">HYR1</strain>
    </source>
</reference>
<evidence type="ECO:0000313" key="2">
    <source>
        <dbReference type="Proteomes" id="UP000276133"/>
    </source>
</evidence>
<comment type="caution">
    <text evidence="1">The sequence shown here is derived from an EMBL/GenBank/DDBJ whole genome shotgun (WGS) entry which is preliminary data.</text>
</comment>
<sequence>MTKIEKLKFGFFKNDTALIVAIENRNISGTVLSQKRRRTKRTDLTEPNLFQRRLVFLSEQKIFAVLKPRVYVRPCTKYPTHGIKACVAKQGDTMLDTNTFEIKKFK</sequence>
<name>A0A3M7RDM4_BRAPC</name>
<proteinExistence type="predicted"/>